<evidence type="ECO:0000313" key="6">
    <source>
        <dbReference type="EMBL" id="CDX09891.1"/>
    </source>
</evidence>
<reference evidence="6" key="1">
    <citation type="submission" date="2014-06" db="EMBL/GenBank/DDBJ databases">
        <title>Evolutionary genomics: an efficient tool to explore enzyme diversity and guide their engineering.</title>
        <authorList>
            <person name="Meunchan M."/>
            <person name="Michely S."/>
            <person name="Devillers H."/>
            <person name="Nicaud J.-M."/>
            <person name="Marty A."/>
            <person name="Neuveglise C."/>
        </authorList>
    </citation>
    <scope>NUCLEOTIDE SEQUENCE</scope>
    <source>
        <strain evidence="6">CBS 9996</strain>
    </source>
</reference>
<dbReference type="Pfam" id="PF01764">
    <property type="entry name" value="Lipase_3"/>
    <property type="match status" value="1"/>
</dbReference>
<dbReference type="GO" id="GO:0004806">
    <property type="term" value="F:triacylglycerol lipase activity"/>
    <property type="evidence" value="ECO:0007669"/>
    <property type="project" value="UniProtKB-EC"/>
</dbReference>
<evidence type="ECO:0000256" key="1">
    <source>
        <dbReference type="ARBA" id="ARBA00013279"/>
    </source>
</evidence>
<evidence type="ECO:0000259" key="5">
    <source>
        <dbReference type="Pfam" id="PF01764"/>
    </source>
</evidence>
<keyword evidence="2 4" id="KW-0732">Signal</keyword>
<dbReference type="EC" id="3.1.1.3" evidence="1"/>
<dbReference type="EMBL" id="LM652725">
    <property type="protein sequence ID" value="CDX09891.1"/>
    <property type="molecule type" value="Genomic_DNA"/>
</dbReference>
<gene>
    <name evidence="6" type="primary">LIP2a</name>
</gene>
<protein>
    <recommendedName>
        <fullName evidence="1">triacylglycerol lipase</fullName>
        <ecNumber evidence="1">3.1.1.3</ecNumber>
    </recommendedName>
</protein>
<dbReference type="GO" id="GO:0006629">
    <property type="term" value="P:lipid metabolic process"/>
    <property type="evidence" value="ECO:0007669"/>
    <property type="project" value="InterPro"/>
</dbReference>
<organism evidence="6">
    <name type="scientific">[Candida] hispaniensis</name>
    <dbReference type="NCBI Taxonomy" id="312227"/>
    <lineage>
        <taxon>Eukaryota</taxon>
        <taxon>Fungi</taxon>
        <taxon>Dikarya</taxon>
        <taxon>Ascomycota</taxon>
        <taxon>Saccharomycotina</taxon>
        <taxon>Dipodascomycetes</taxon>
        <taxon>Dipodascales</taxon>
        <taxon>Dipodascales incertae sedis</taxon>
        <taxon>Candida/Dipodascales clade</taxon>
    </lineage>
</organism>
<dbReference type="AlphaFoldDB" id="A0A078BML5"/>
<proteinExistence type="predicted"/>
<feature type="domain" description="Fungal lipase-type" evidence="5">
    <location>
        <begin position="126"/>
        <end position="280"/>
    </location>
</feature>
<name>A0A078BML5_9ASCO</name>
<dbReference type="InterPro" id="IPR029058">
    <property type="entry name" value="AB_hydrolase_fold"/>
</dbReference>
<feature type="signal peptide" evidence="4">
    <location>
        <begin position="1"/>
        <end position="16"/>
    </location>
</feature>
<accession>A0A078BML5</accession>
<evidence type="ECO:0000256" key="2">
    <source>
        <dbReference type="ARBA" id="ARBA00022729"/>
    </source>
</evidence>
<evidence type="ECO:0000256" key="4">
    <source>
        <dbReference type="SAM" id="SignalP"/>
    </source>
</evidence>
<dbReference type="PANTHER" id="PTHR46640">
    <property type="entry name" value="TRIACYLGLYCEROL LIPASE, PUTATIVE (AFU_ORTHOLOGUE AFUA_6G06510)-RELATED"/>
    <property type="match status" value="1"/>
</dbReference>
<dbReference type="PANTHER" id="PTHR46640:SF1">
    <property type="entry name" value="FUNGAL LIPASE-LIKE DOMAIN-CONTAINING PROTEIN-RELATED"/>
    <property type="match status" value="1"/>
</dbReference>
<evidence type="ECO:0000256" key="3">
    <source>
        <dbReference type="ARBA" id="ARBA00022801"/>
    </source>
</evidence>
<feature type="chain" id="PRO_5001730159" description="triacylglycerol lipase" evidence="4">
    <location>
        <begin position="17"/>
        <end position="343"/>
    </location>
</feature>
<dbReference type="SUPFAM" id="SSF53474">
    <property type="entry name" value="alpha/beta-Hydrolases"/>
    <property type="match status" value="1"/>
</dbReference>
<sequence length="343" mass="38237">MKFLTVLSLMACTAFAAPIDEVTTTPESLSFAVLSLFGSPSVGYESIDTAPVSQDTYNKLLKYSRLAGISYCVGFETTIDKPFRCGLQCKEFPNTEVLYVYQDIQFDPTLPSYIAVDHNSKEIYTVFRGTRSVGDAITDLEINQKSLTNFAWGKNITASQTCENCKVHEGFLRAYNLTYNRISKNLDDVILKYPDYSQTIVGHSLGGAVALLFGISMKVNGHDPLVVTYGQPLVGNKEFADWADQLFFGQTKPNVLSDFPSRKFYRVTHLGDIVPTVPFWSGYTHTSGEIFLDQKNGVLPSLKNVKFCQGQVNKKCAAGTPFNKKLILLEHLEYFILLGLCRI</sequence>
<dbReference type="CDD" id="cd00519">
    <property type="entry name" value="Lipase_3"/>
    <property type="match status" value="1"/>
</dbReference>
<dbReference type="InterPro" id="IPR051299">
    <property type="entry name" value="AB_hydrolase_lip/est"/>
</dbReference>
<dbReference type="Gene3D" id="3.40.50.1820">
    <property type="entry name" value="alpha/beta hydrolase"/>
    <property type="match status" value="1"/>
</dbReference>
<dbReference type="InterPro" id="IPR002921">
    <property type="entry name" value="Fungal_lipase-type"/>
</dbReference>
<keyword evidence="3" id="KW-0378">Hydrolase</keyword>